<dbReference type="EMBL" id="JBFOLJ010000002">
    <property type="protein sequence ID" value="KAL2555208.1"/>
    <property type="molecule type" value="Genomic_DNA"/>
</dbReference>
<gene>
    <name evidence="3" type="ORF">Fot_08827</name>
</gene>
<dbReference type="Pfam" id="PF00407">
    <property type="entry name" value="Bet_v_1"/>
    <property type="match status" value="1"/>
</dbReference>
<keyword evidence="1" id="KW-0812">Transmembrane</keyword>
<dbReference type="SUPFAM" id="SSF55961">
    <property type="entry name" value="Bet v1-like"/>
    <property type="match status" value="1"/>
</dbReference>
<keyword evidence="1" id="KW-0472">Membrane</keyword>
<evidence type="ECO:0000259" key="2">
    <source>
        <dbReference type="Pfam" id="PF00407"/>
    </source>
</evidence>
<organism evidence="3 4">
    <name type="scientific">Forsythia ovata</name>
    <dbReference type="NCBI Taxonomy" id="205694"/>
    <lineage>
        <taxon>Eukaryota</taxon>
        <taxon>Viridiplantae</taxon>
        <taxon>Streptophyta</taxon>
        <taxon>Embryophyta</taxon>
        <taxon>Tracheophyta</taxon>
        <taxon>Spermatophyta</taxon>
        <taxon>Magnoliopsida</taxon>
        <taxon>eudicotyledons</taxon>
        <taxon>Gunneridae</taxon>
        <taxon>Pentapetalae</taxon>
        <taxon>asterids</taxon>
        <taxon>lamiids</taxon>
        <taxon>Lamiales</taxon>
        <taxon>Oleaceae</taxon>
        <taxon>Forsythieae</taxon>
        <taxon>Forsythia</taxon>
    </lineage>
</organism>
<evidence type="ECO:0000313" key="4">
    <source>
        <dbReference type="Proteomes" id="UP001604277"/>
    </source>
</evidence>
<dbReference type="InterPro" id="IPR023393">
    <property type="entry name" value="START-like_dom_sf"/>
</dbReference>
<reference evidence="4" key="1">
    <citation type="submission" date="2024-07" db="EMBL/GenBank/DDBJ databases">
        <title>Two chromosome-level genome assemblies of Korean endemic species Abeliophyllum distichum and Forsythia ovata (Oleaceae).</title>
        <authorList>
            <person name="Jang H."/>
        </authorList>
    </citation>
    <scope>NUCLEOTIDE SEQUENCE [LARGE SCALE GENOMIC DNA]</scope>
</reference>
<dbReference type="PANTHER" id="PTHR31907">
    <property type="entry name" value="MLP-LIKE PROTEIN 423"/>
    <property type="match status" value="1"/>
</dbReference>
<dbReference type="Proteomes" id="UP001604277">
    <property type="component" value="Unassembled WGS sequence"/>
</dbReference>
<evidence type="ECO:0000313" key="3">
    <source>
        <dbReference type="EMBL" id="KAL2555208.1"/>
    </source>
</evidence>
<feature type="transmembrane region" description="Helical" evidence="1">
    <location>
        <begin position="79"/>
        <end position="99"/>
    </location>
</feature>
<name>A0ABD1WZS2_9LAMI</name>
<feature type="domain" description="Bet v I/Major latex protein" evidence="2">
    <location>
        <begin position="3"/>
        <end position="66"/>
    </location>
</feature>
<dbReference type="InterPro" id="IPR000916">
    <property type="entry name" value="Bet_v_I/MLP"/>
</dbReference>
<proteinExistence type="predicted"/>
<keyword evidence="1" id="KW-1133">Transmembrane helix</keyword>
<keyword evidence="4" id="KW-1185">Reference proteome</keyword>
<comment type="caution">
    <text evidence="3">The sequence shown here is derived from an EMBL/GenBank/DDBJ whole genome shotgun (WGS) entry which is preliminary data.</text>
</comment>
<evidence type="ECO:0000256" key="1">
    <source>
        <dbReference type="SAM" id="Phobius"/>
    </source>
</evidence>
<dbReference type="AlphaFoldDB" id="A0ABD1WZS2"/>
<dbReference type="Gene3D" id="3.30.530.20">
    <property type="match status" value="1"/>
</dbReference>
<accession>A0ABD1WZS2</accession>
<dbReference type="InterPro" id="IPR051761">
    <property type="entry name" value="MLP-like_ligand-binding"/>
</dbReference>
<protein>
    <submittedName>
        <fullName evidence="3">Polyketide cyclase/dehydrase and lipid transportsuperfamily protein</fullName>
    </submittedName>
</protein>
<sequence length="117" mass="13283">MAKLLIEAIDEEKKSIKFKMLDGDLMVEYEDYTITLLVETKGDIDLVTLTLEYVRLNDVPHPIPLLASLMPQKILRLSIDIYVFLLCMVIGIPGINWSGVDWDDNVLVLDLLGPRLP</sequence>